<feature type="transmembrane region" description="Helical" evidence="1">
    <location>
        <begin position="53"/>
        <end position="75"/>
    </location>
</feature>
<dbReference type="EMBL" id="CP118101">
    <property type="protein sequence ID" value="WDH83070.1"/>
    <property type="molecule type" value="Genomic_DNA"/>
</dbReference>
<name>A0AAX3N307_9BACL</name>
<evidence type="ECO:0000313" key="3">
    <source>
        <dbReference type="EMBL" id="WDI02834.1"/>
    </source>
</evidence>
<feature type="transmembrane region" description="Helical" evidence="1">
    <location>
        <begin position="205"/>
        <end position="221"/>
    </location>
</feature>
<dbReference type="AlphaFoldDB" id="A0AAX3N307"/>
<proteinExistence type="predicted"/>
<feature type="transmembrane region" description="Helical" evidence="1">
    <location>
        <begin position="110"/>
        <end position="129"/>
    </location>
</feature>
<keyword evidence="1" id="KW-0812">Transmembrane</keyword>
<sequence length="253" mass="28640">MLRTTHRNPYKWLNVIGFVLVIVMNALANLLPIGGRTTSEVSALYPVLITPAGYAFAIWSVIYAFLAGFIILQFLPSQKQRNTAAVLKFWFFISCLANAGWIVLWQNLWFGWSVLVIFILLFSLSQMYVRVLALQKPTTGEKWFVQLPFRIYLGWVSVATIINVTVWLSKREWDGFGLGDETWAILLLIIGAIVALAVSFSYRDAVLPLVFVWAYIAISVKQSDITAVAYTAAGIAALLLIYSIWLFFSKRRQ</sequence>
<dbReference type="EMBL" id="CP118108">
    <property type="protein sequence ID" value="WDI02834.1"/>
    <property type="molecule type" value="Genomic_DNA"/>
</dbReference>
<keyword evidence="1" id="KW-1133">Transmembrane helix</keyword>
<evidence type="ECO:0000313" key="4">
    <source>
        <dbReference type="Proteomes" id="UP001220962"/>
    </source>
</evidence>
<gene>
    <name evidence="2" type="ORF">PUW23_02160</name>
    <name evidence="3" type="ORF">PUW25_02260</name>
</gene>
<dbReference type="Proteomes" id="UP001220962">
    <property type="component" value="Chromosome"/>
</dbReference>
<feature type="transmembrane region" description="Helical" evidence="1">
    <location>
        <begin position="87"/>
        <end position="104"/>
    </location>
</feature>
<feature type="transmembrane region" description="Helical" evidence="1">
    <location>
        <begin position="149"/>
        <end position="169"/>
    </location>
</feature>
<keyword evidence="1" id="KW-0472">Membrane</keyword>
<dbReference type="PANTHER" id="PTHR33802:SF1">
    <property type="entry name" value="XK-RELATED PROTEIN"/>
    <property type="match status" value="1"/>
</dbReference>
<dbReference type="RefSeq" id="WP_047911467.1">
    <property type="nucleotide sequence ID" value="NZ_CP118101.1"/>
</dbReference>
<dbReference type="InterPro" id="IPR038330">
    <property type="entry name" value="TspO/MBR-related_sf"/>
</dbReference>
<evidence type="ECO:0000313" key="2">
    <source>
        <dbReference type="EMBL" id="WDH83070.1"/>
    </source>
</evidence>
<dbReference type="PANTHER" id="PTHR33802">
    <property type="entry name" value="SI:CH211-161H7.5-RELATED"/>
    <property type="match status" value="1"/>
</dbReference>
<keyword evidence="5" id="KW-1185">Reference proteome</keyword>
<accession>A0AAX3N307</accession>
<feature type="transmembrane region" description="Helical" evidence="1">
    <location>
        <begin position="181"/>
        <end position="198"/>
    </location>
</feature>
<feature type="transmembrane region" description="Helical" evidence="1">
    <location>
        <begin position="12"/>
        <end position="33"/>
    </location>
</feature>
<feature type="transmembrane region" description="Helical" evidence="1">
    <location>
        <begin position="227"/>
        <end position="248"/>
    </location>
</feature>
<evidence type="ECO:0000313" key="5">
    <source>
        <dbReference type="Proteomes" id="UP001221519"/>
    </source>
</evidence>
<reference evidence="2 5" key="1">
    <citation type="submission" date="2023-02" db="EMBL/GenBank/DDBJ databases">
        <title>Pathogen: clinical or host-associated sample.</title>
        <authorList>
            <person name="Hergert J."/>
            <person name="Casey R."/>
            <person name="Wagner J."/>
            <person name="Young E.L."/>
            <person name="Oakeson K.F."/>
        </authorList>
    </citation>
    <scope>NUCLEOTIDE SEQUENCE</scope>
    <source>
        <strain evidence="3 5">2022CK-00829</strain>
        <strain evidence="2">2022CK-00830</strain>
    </source>
</reference>
<organism evidence="2 4">
    <name type="scientific">Paenibacillus urinalis</name>
    <dbReference type="NCBI Taxonomy" id="521520"/>
    <lineage>
        <taxon>Bacteria</taxon>
        <taxon>Bacillati</taxon>
        <taxon>Bacillota</taxon>
        <taxon>Bacilli</taxon>
        <taxon>Bacillales</taxon>
        <taxon>Paenibacillaceae</taxon>
        <taxon>Paenibacillus</taxon>
    </lineage>
</organism>
<dbReference type="Proteomes" id="UP001221519">
    <property type="component" value="Chromosome"/>
</dbReference>
<evidence type="ECO:0000256" key="1">
    <source>
        <dbReference type="SAM" id="Phobius"/>
    </source>
</evidence>
<dbReference type="Gene3D" id="1.20.1260.100">
    <property type="entry name" value="TspO/MBR protein"/>
    <property type="match status" value="1"/>
</dbReference>
<protein>
    <submittedName>
        <fullName evidence="2">Tryptophan-rich sensory protein</fullName>
    </submittedName>
</protein>